<dbReference type="RefSeq" id="WP_311616542.1">
    <property type="nucleotide sequence ID" value="NZ_JAVREV010000002.1"/>
</dbReference>
<gene>
    <name evidence="2" type="ORF">RM779_03230</name>
</gene>
<proteinExistence type="predicted"/>
<sequence length="142" mass="14844">MSFDAEWAGLQAAARDELTHTRLNSRGDGSGGDLEHREGQLTPIQGDADALANDLDQNGSLAHNATYVAGILLRTPGLDTGVALTEVADRWQSQAAALHAACLRIAGHVGDTVRTHAAGELETTADIRNASAVRSNAHLDAL</sequence>
<protein>
    <recommendedName>
        <fullName evidence="4">ESX-1 secretion-associated protein</fullName>
    </recommendedName>
</protein>
<evidence type="ECO:0000313" key="3">
    <source>
        <dbReference type="Proteomes" id="UP001183615"/>
    </source>
</evidence>
<dbReference type="EMBL" id="JAVREV010000002">
    <property type="protein sequence ID" value="MDT0441615.1"/>
    <property type="molecule type" value="Genomic_DNA"/>
</dbReference>
<reference evidence="3" key="1">
    <citation type="submission" date="2023-07" db="EMBL/GenBank/DDBJ databases">
        <title>30 novel species of actinomycetes from the DSMZ collection.</title>
        <authorList>
            <person name="Nouioui I."/>
        </authorList>
    </citation>
    <scope>NUCLEOTIDE SEQUENCE [LARGE SCALE GENOMIC DNA]</scope>
    <source>
        <strain evidence="3">DSM 41886</strain>
    </source>
</reference>
<keyword evidence="3" id="KW-1185">Reference proteome</keyword>
<feature type="region of interest" description="Disordered" evidence="1">
    <location>
        <begin position="18"/>
        <end position="39"/>
    </location>
</feature>
<comment type="caution">
    <text evidence="2">The sequence shown here is derived from an EMBL/GenBank/DDBJ whole genome shotgun (WGS) entry which is preliminary data.</text>
</comment>
<dbReference type="Proteomes" id="UP001183615">
    <property type="component" value="Unassembled WGS sequence"/>
</dbReference>
<name>A0ABU2S1Z3_9ACTN</name>
<accession>A0ABU2S1Z3</accession>
<evidence type="ECO:0000313" key="2">
    <source>
        <dbReference type="EMBL" id="MDT0441615.1"/>
    </source>
</evidence>
<evidence type="ECO:0000256" key="1">
    <source>
        <dbReference type="SAM" id="MobiDB-lite"/>
    </source>
</evidence>
<organism evidence="2 3">
    <name type="scientific">Streptomyces johnsoniae</name>
    <dbReference type="NCBI Taxonomy" id="3075532"/>
    <lineage>
        <taxon>Bacteria</taxon>
        <taxon>Bacillati</taxon>
        <taxon>Actinomycetota</taxon>
        <taxon>Actinomycetes</taxon>
        <taxon>Kitasatosporales</taxon>
        <taxon>Streptomycetaceae</taxon>
        <taxon>Streptomyces</taxon>
    </lineage>
</organism>
<evidence type="ECO:0008006" key="4">
    <source>
        <dbReference type="Google" id="ProtNLM"/>
    </source>
</evidence>